<organism evidence="3 4">
    <name type="scientific">Aulographum hederae CBS 113979</name>
    <dbReference type="NCBI Taxonomy" id="1176131"/>
    <lineage>
        <taxon>Eukaryota</taxon>
        <taxon>Fungi</taxon>
        <taxon>Dikarya</taxon>
        <taxon>Ascomycota</taxon>
        <taxon>Pezizomycotina</taxon>
        <taxon>Dothideomycetes</taxon>
        <taxon>Pleosporomycetidae</taxon>
        <taxon>Aulographales</taxon>
        <taxon>Aulographaceae</taxon>
    </lineage>
</organism>
<dbReference type="OrthoDB" id="194358at2759"/>
<gene>
    <name evidence="3" type="ORF">K402DRAFT_466280</name>
</gene>
<evidence type="ECO:0000313" key="4">
    <source>
        <dbReference type="Proteomes" id="UP000800041"/>
    </source>
</evidence>
<evidence type="ECO:0000256" key="2">
    <source>
        <dbReference type="SAM" id="Phobius"/>
    </source>
</evidence>
<feature type="transmembrane region" description="Helical" evidence="2">
    <location>
        <begin position="61"/>
        <end position="82"/>
    </location>
</feature>
<accession>A0A6G1GQE9</accession>
<dbReference type="Proteomes" id="UP000800041">
    <property type="component" value="Unassembled WGS sequence"/>
</dbReference>
<keyword evidence="2" id="KW-0472">Membrane</keyword>
<dbReference type="EMBL" id="ML977178">
    <property type="protein sequence ID" value="KAF1983030.1"/>
    <property type="molecule type" value="Genomic_DNA"/>
</dbReference>
<evidence type="ECO:0000313" key="3">
    <source>
        <dbReference type="EMBL" id="KAF1983030.1"/>
    </source>
</evidence>
<reference evidence="3" key="1">
    <citation type="journal article" date="2020" name="Stud. Mycol.">
        <title>101 Dothideomycetes genomes: a test case for predicting lifestyles and emergence of pathogens.</title>
        <authorList>
            <person name="Haridas S."/>
            <person name="Albert R."/>
            <person name="Binder M."/>
            <person name="Bloem J."/>
            <person name="Labutti K."/>
            <person name="Salamov A."/>
            <person name="Andreopoulos B."/>
            <person name="Baker S."/>
            <person name="Barry K."/>
            <person name="Bills G."/>
            <person name="Bluhm B."/>
            <person name="Cannon C."/>
            <person name="Castanera R."/>
            <person name="Culley D."/>
            <person name="Daum C."/>
            <person name="Ezra D."/>
            <person name="Gonzalez J."/>
            <person name="Henrissat B."/>
            <person name="Kuo A."/>
            <person name="Liang C."/>
            <person name="Lipzen A."/>
            <person name="Lutzoni F."/>
            <person name="Magnuson J."/>
            <person name="Mondo S."/>
            <person name="Nolan M."/>
            <person name="Ohm R."/>
            <person name="Pangilinan J."/>
            <person name="Park H.-J."/>
            <person name="Ramirez L."/>
            <person name="Alfaro M."/>
            <person name="Sun H."/>
            <person name="Tritt A."/>
            <person name="Yoshinaga Y."/>
            <person name="Zwiers L.-H."/>
            <person name="Turgeon B."/>
            <person name="Goodwin S."/>
            <person name="Spatafora J."/>
            <person name="Crous P."/>
            <person name="Grigoriev I."/>
        </authorList>
    </citation>
    <scope>NUCLEOTIDE SEQUENCE</scope>
    <source>
        <strain evidence="3">CBS 113979</strain>
    </source>
</reference>
<feature type="compositionally biased region" description="Low complexity" evidence="1">
    <location>
        <begin position="909"/>
        <end position="933"/>
    </location>
</feature>
<keyword evidence="4" id="KW-1185">Reference proteome</keyword>
<feature type="transmembrane region" description="Helical" evidence="2">
    <location>
        <begin position="255"/>
        <end position="280"/>
    </location>
</feature>
<keyword evidence="2" id="KW-0812">Transmembrane</keyword>
<dbReference type="AlphaFoldDB" id="A0A6G1GQE9"/>
<feature type="transmembrane region" description="Helical" evidence="2">
    <location>
        <begin position="382"/>
        <end position="401"/>
    </location>
</feature>
<protein>
    <submittedName>
        <fullName evidence="3">Uncharacterized protein</fullName>
    </submittedName>
</protein>
<feature type="region of interest" description="Disordered" evidence="1">
    <location>
        <begin position="867"/>
        <end position="889"/>
    </location>
</feature>
<feature type="region of interest" description="Disordered" evidence="1">
    <location>
        <begin position="1"/>
        <end position="22"/>
    </location>
</feature>
<feature type="region of interest" description="Disordered" evidence="1">
    <location>
        <begin position="904"/>
        <end position="958"/>
    </location>
</feature>
<feature type="compositionally biased region" description="Low complexity" evidence="1">
    <location>
        <begin position="943"/>
        <end position="958"/>
    </location>
</feature>
<keyword evidence="2" id="KW-1133">Transmembrane helix</keyword>
<name>A0A6G1GQE9_9PEZI</name>
<feature type="transmembrane region" description="Helical" evidence="2">
    <location>
        <begin position="407"/>
        <end position="427"/>
    </location>
</feature>
<evidence type="ECO:0000256" key="1">
    <source>
        <dbReference type="SAM" id="MobiDB-lite"/>
    </source>
</evidence>
<feature type="transmembrane region" description="Helical" evidence="2">
    <location>
        <begin position="292"/>
        <end position="311"/>
    </location>
</feature>
<sequence length="958" mass="106141">MPPQATTTRPPGPTPTPTAGSGDWTDFINTIGTAVGPLITLFGEQATKQFVSVSMGWADNILLSMGPIGIITVIVSAIRVGGYRWLKSILGRARESRAIVEQEFLSSTSQETCELWSGREIVRVSGKPSDHGIKNVFVLSTDTAKLPLSNASDSHARRFLKQIRSSDVSGLPGPEESASSLHYRGLKEIETAQWDYGLLCAVYPDTPLHEIVKLLNTDLLLIKPDVDTQAKKDMALDAPNLTLNVQGTIRTPEELYFWALVGVVLQSSTVAFPAIVQYHWKWLRKGVAIPTFAYGCFVTRTVCIVVGLLICGRIIESCTTEHTIEPTAEGNMLIQRIFRLQMACTVGSQRFPSVGIVNPQDNMLIRTSRLDLQRINSPKTKLLSAIGSFLAMAGFIVQFVGLGTMHWSATIVVLVVSIAMTGVRAWVRRGLTGDPICMPLPEGNELIFTALRMLRNDWNKWSKLDDDHMELSSLGWDGTWGILTGSVKPLGELSIPEQKSHELEVLRNGANDFFEQVQRSSPEGLVLGFVNWTEHRLQCSEIRAMKDLMSIMPNVPAPSDCVDLASKLAAAIIKIKVSLSSSPDIHWKEDDHTSSWLHRPLWKVDVRGKAKEKTPWIVRIDSEKGLADDLTAGLSLWTYFLSCASNSLGRLYNDRVNTYPGKYGFFRRIVGNSEMCSMDELQSWLPRLDRLDIADVLKSVPSYDGKWNPEDFRWEDYRVKSWSIFGMYYSSSFKMYTDPCCDSGLKSFTFESVENGSESQDFVLLKLQSTLERECALEILVLFMLTACMHMESVRGSIEVIERDNGQPYLKSSVFEDLAKIIGDAGVATIPNAALLYIVLAFARCKLLPTFDPHDVLSLLDRIEKASPSSHPTRKFLPTEGTFEAQEEPPHDLLSLLDRIRQPISSAQGEDSASGYDSEESSSSWYSQSQDSAPDATSEESSRSGGAQSQGSASGTTR</sequence>
<proteinExistence type="predicted"/>